<feature type="binding site" evidence="4">
    <location>
        <position position="100"/>
    </location>
    <ligand>
        <name>1-deoxy-D-xylulose 5-phosphate</name>
        <dbReference type="ChEBI" id="CHEBI:57792"/>
    </ligand>
</feature>
<dbReference type="EC" id="2.6.99.2" evidence="4 5"/>
<feature type="active site" description="Proton donor" evidence="4">
    <location>
        <position position="191"/>
    </location>
</feature>
<dbReference type="Proteomes" id="UP000280296">
    <property type="component" value="Unassembled WGS sequence"/>
</dbReference>
<feature type="binding site" evidence="4">
    <location>
        <position position="18"/>
    </location>
    <ligand>
        <name>3-amino-2-oxopropyl phosphate</name>
        <dbReference type="ChEBI" id="CHEBI:57279"/>
    </ligand>
</feature>
<evidence type="ECO:0000313" key="6">
    <source>
        <dbReference type="EMBL" id="RUL89744.1"/>
    </source>
</evidence>
<feature type="active site" description="Proton acceptor" evidence="4">
    <location>
        <position position="43"/>
    </location>
</feature>
<comment type="similarity">
    <text evidence="4">Belongs to the PNP synthase family.</text>
</comment>
<dbReference type="NCBIfam" id="NF003625">
    <property type="entry name" value="PRK05265.1-3"/>
    <property type="match status" value="1"/>
</dbReference>
<reference evidence="6 7" key="2">
    <citation type="submission" date="2019-01" db="EMBL/GenBank/DDBJ databases">
        <title>Tautonia sociabilis, a novel thermotolerant planctomycete of Isosphaeraceae family, isolated from a 4000 m deep subterranean habitat.</title>
        <authorList>
            <person name="Kovaleva O.L."/>
            <person name="Elcheninov A.G."/>
            <person name="Van Heerden E."/>
            <person name="Toshchakov S.V."/>
            <person name="Novikov A."/>
            <person name="Bonch-Osmolovskaya E.A."/>
            <person name="Kublanov I.V."/>
        </authorList>
    </citation>
    <scope>NUCLEOTIDE SEQUENCE [LARGE SCALE GENOMIC DNA]</scope>
    <source>
        <strain evidence="6 7">GM2012</strain>
    </source>
</reference>
<evidence type="ECO:0000256" key="3">
    <source>
        <dbReference type="ARBA" id="ARBA00023096"/>
    </source>
</evidence>
<organism evidence="6 7">
    <name type="scientific">Tautonia sociabilis</name>
    <dbReference type="NCBI Taxonomy" id="2080755"/>
    <lineage>
        <taxon>Bacteria</taxon>
        <taxon>Pseudomonadati</taxon>
        <taxon>Planctomycetota</taxon>
        <taxon>Planctomycetia</taxon>
        <taxon>Isosphaerales</taxon>
        <taxon>Isosphaeraceae</taxon>
        <taxon>Tautonia</taxon>
    </lineage>
</organism>
<feature type="binding site" evidence="4">
    <location>
        <begin position="9"/>
        <end position="10"/>
    </location>
    <ligand>
        <name>1-deoxy-D-xylulose 5-phosphate</name>
        <dbReference type="ChEBI" id="CHEBI:57792"/>
    </ligand>
</feature>
<comment type="subunit">
    <text evidence="4">Homooctamer; tetramer of dimers.</text>
</comment>
<dbReference type="InterPro" id="IPR013785">
    <property type="entry name" value="Aldolase_TIM"/>
</dbReference>
<evidence type="ECO:0000256" key="5">
    <source>
        <dbReference type="NCBIfam" id="TIGR00559"/>
    </source>
</evidence>
<dbReference type="UniPathway" id="UPA00244">
    <property type="reaction ID" value="UER00313"/>
</dbReference>
<name>A0A432MQI5_9BACT</name>
<dbReference type="InterPro" id="IPR004569">
    <property type="entry name" value="PyrdxlP_synth_PdxJ"/>
</dbReference>
<feature type="binding site" evidence="4">
    <location>
        <position position="7"/>
    </location>
    <ligand>
        <name>3-amino-2-oxopropyl phosphate</name>
        <dbReference type="ChEBI" id="CHEBI:57279"/>
    </ligand>
</feature>
<dbReference type="CDD" id="cd00003">
    <property type="entry name" value="PNPsynthase"/>
    <property type="match status" value="1"/>
</dbReference>
<feature type="binding site" evidence="4">
    <location>
        <begin position="213"/>
        <end position="214"/>
    </location>
    <ligand>
        <name>3-amino-2-oxopropyl phosphate</name>
        <dbReference type="ChEBI" id="CHEBI:57279"/>
    </ligand>
</feature>
<feature type="binding site" evidence="4">
    <location>
        <position position="192"/>
    </location>
    <ligand>
        <name>3-amino-2-oxopropyl phosphate</name>
        <dbReference type="ChEBI" id="CHEBI:57279"/>
    </ligand>
</feature>
<dbReference type="Pfam" id="PF03740">
    <property type="entry name" value="PdxJ"/>
    <property type="match status" value="1"/>
</dbReference>
<evidence type="ECO:0000313" key="7">
    <source>
        <dbReference type="Proteomes" id="UP000280296"/>
    </source>
</evidence>
<dbReference type="GO" id="GO:0008615">
    <property type="term" value="P:pyridoxine biosynthetic process"/>
    <property type="evidence" value="ECO:0007669"/>
    <property type="project" value="UniProtKB-UniRule"/>
</dbReference>
<dbReference type="HAMAP" id="MF_00279">
    <property type="entry name" value="PdxJ"/>
    <property type="match status" value="1"/>
</dbReference>
<sequence length="254" mass="27758">MIRLGVNIDHVATLRQARGGREPDPVWAAVLAELGGADGITVHLREDRRHIQDRDLRLLRETVRTRLNLEAAVAPEIVAIALEVRPHQVTFVPERRQEVTTEGGLDLLSQRDRVAEAVSRCSDAGIEVSLFLDPDPRQVEAASSVGTSAVELHTGRFADAPEGEPRRRELEALLEAARLVREAGLQLHAGHGLNLENVIDVARIPGMRELNIGHSIVSRAVYLGMERAVAEMRRVIREASGPAPTPGSPWPEAG</sequence>
<keyword evidence="2 4" id="KW-0808">Transferase</keyword>
<keyword evidence="3 4" id="KW-0664">Pyridoxine biosynthesis</keyword>
<dbReference type="Gene3D" id="3.20.20.70">
    <property type="entry name" value="Aldolase class I"/>
    <property type="match status" value="1"/>
</dbReference>
<dbReference type="AlphaFoldDB" id="A0A432MQI5"/>
<dbReference type="PANTHER" id="PTHR30456:SF0">
    <property type="entry name" value="PYRIDOXINE 5'-PHOSPHATE SYNTHASE"/>
    <property type="match status" value="1"/>
</dbReference>
<dbReference type="GO" id="GO:0005829">
    <property type="term" value="C:cytosol"/>
    <property type="evidence" value="ECO:0007669"/>
    <property type="project" value="TreeGrafter"/>
</dbReference>
<evidence type="ECO:0000256" key="1">
    <source>
        <dbReference type="ARBA" id="ARBA00022490"/>
    </source>
</evidence>
<dbReference type="PANTHER" id="PTHR30456">
    <property type="entry name" value="PYRIDOXINE 5'-PHOSPHATE SYNTHASE"/>
    <property type="match status" value="1"/>
</dbReference>
<gene>
    <name evidence="4" type="primary">pdxJ</name>
    <name evidence="6" type="ORF">TsocGM_00845</name>
</gene>
<evidence type="ECO:0000256" key="2">
    <source>
        <dbReference type="ARBA" id="ARBA00022679"/>
    </source>
</evidence>
<dbReference type="InterPro" id="IPR036130">
    <property type="entry name" value="Pyridoxine-5'_phos_synth"/>
</dbReference>
<dbReference type="GO" id="GO:0033856">
    <property type="term" value="F:pyridoxine 5'-phosphate synthase activity"/>
    <property type="evidence" value="ECO:0007669"/>
    <property type="project" value="UniProtKB-UniRule"/>
</dbReference>
<proteinExistence type="inferred from homology"/>
<feature type="binding site" evidence="4">
    <location>
        <position position="45"/>
    </location>
    <ligand>
        <name>1-deoxy-D-xylulose 5-phosphate</name>
        <dbReference type="ChEBI" id="CHEBI:57792"/>
    </ligand>
</feature>
<keyword evidence="7" id="KW-1185">Reference proteome</keyword>
<dbReference type="NCBIfam" id="TIGR00559">
    <property type="entry name" value="pdxJ"/>
    <property type="match status" value="1"/>
</dbReference>
<feature type="site" description="Transition state stabilizer" evidence="4">
    <location>
        <position position="151"/>
    </location>
</feature>
<protein>
    <recommendedName>
        <fullName evidence="4 5">Pyridoxine 5'-phosphate synthase</fullName>
        <shortName evidence="4">PNP synthase</shortName>
        <ecNumber evidence="4 5">2.6.99.2</ecNumber>
    </recommendedName>
</protein>
<dbReference type="OrthoDB" id="9806590at2"/>
<feature type="active site" description="Proton acceptor" evidence="4">
    <location>
        <position position="70"/>
    </location>
</feature>
<dbReference type="RefSeq" id="WP_126723419.1">
    <property type="nucleotide sequence ID" value="NZ_RYZH01000001.1"/>
</dbReference>
<comment type="function">
    <text evidence="4">Catalyzes the complicated ring closure reaction between the two acyclic compounds 1-deoxy-D-xylulose-5-phosphate (DXP) and 3-amino-2-oxopropyl phosphate (1-amino-acetone-3-phosphate or AAP) to form pyridoxine 5'-phosphate (PNP) and inorganic phosphate.</text>
</comment>
<accession>A0A432MQI5</accession>
<comment type="catalytic activity">
    <reaction evidence="4">
        <text>3-amino-2-oxopropyl phosphate + 1-deoxy-D-xylulose 5-phosphate = pyridoxine 5'-phosphate + phosphate + 2 H2O + H(+)</text>
        <dbReference type="Rhea" id="RHEA:15265"/>
        <dbReference type="ChEBI" id="CHEBI:15377"/>
        <dbReference type="ChEBI" id="CHEBI:15378"/>
        <dbReference type="ChEBI" id="CHEBI:43474"/>
        <dbReference type="ChEBI" id="CHEBI:57279"/>
        <dbReference type="ChEBI" id="CHEBI:57792"/>
        <dbReference type="ChEBI" id="CHEBI:58589"/>
        <dbReference type="EC" id="2.6.99.2"/>
    </reaction>
</comment>
<dbReference type="EMBL" id="RYZH01000001">
    <property type="protein sequence ID" value="RUL89744.1"/>
    <property type="molecule type" value="Genomic_DNA"/>
</dbReference>
<comment type="caution">
    <text evidence="6">The sequence shown here is derived from an EMBL/GenBank/DDBJ whole genome shotgun (WGS) entry which is preliminary data.</text>
</comment>
<dbReference type="NCBIfam" id="NF003627">
    <property type="entry name" value="PRK05265.1-5"/>
    <property type="match status" value="1"/>
</dbReference>
<reference evidence="6 7" key="1">
    <citation type="submission" date="2018-12" db="EMBL/GenBank/DDBJ databases">
        <authorList>
            <person name="Toschakov S.V."/>
        </authorList>
    </citation>
    <scope>NUCLEOTIDE SEQUENCE [LARGE SCALE GENOMIC DNA]</scope>
    <source>
        <strain evidence="6 7">GM2012</strain>
    </source>
</reference>
<dbReference type="SUPFAM" id="SSF63892">
    <property type="entry name" value="Pyridoxine 5'-phosphate synthase"/>
    <property type="match status" value="1"/>
</dbReference>
<feature type="binding site" evidence="4">
    <location>
        <position position="50"/>
    </location>
    <ligand>
        <name>1-deoxy-D-xylulose 5-phosphate</name>
        <dbReference type="ChEBI" id="CHEBI:57792"/>
    </ligand>
</feature>
<comment type="pathway">
    <text evidence="4">Cofactor biosynthesis; pyridoxine 5'-phosphate biosynthesis; pyridoxine 5'-phosphate from D-erythrose 4-phosphate: step 5/5.</text>
</comment>
<evidence type="ECO:0000256" key="4">
    <source>
        <dbReference type="HAMAP-Rule" id="MF_00279"/>
    </source>
</evidence>
<keyword evidence="1 4" id="KW-0963">Cytoplasm</keyword>
<comment type="subcellular location">
    <subcellularLocation>
        <location evidence="4">Cytoplasm</location>
    </subcellularLocation>
</comment>